<evidence type="ECO:0000313" key="3">
    <source>
        <dbReference type="EMBL" id="GBG30212.1"/>
    </source>
</evidence>
<feature type="transmembrane region" description="Helical" evidence="1">
    <location>
        <begin position="85"/>
        <end position="107"/>
    </location>
</feature>
<dbReference type="SUPFAM" id="SSF48097">
    <property type="entry name" value="Regulator of G-protein signaling, RGS"/>
    <property type="match status" value="1"/>
</dbReference>
<dbReference type="SMART" id="SM00315">
    <property type="entry name" value="RGS"/>
    <property type="match status" value="1"/>
</dbReference>
<dbReference type="OrthoDB" id="191023at2759"/>
<accession>A0A2R5GH44</accession>
<proteinExistence type="predicted"/>
<feature type="transmembrane region" description="Helical" evidence="1">
    <location>
        <begin position="301"/>
        <end position="319"/>
    </location>
</feature>
<keyword evidence="1" id="KW-0812">Transmembrane</keyword>
<evidence type="ECO:0000259" key="2">
    <source>
        <dbReference type="PROSITE" id="PS50132"/>
    </source>
</evidence>
<feature type="transmembrane region" description="Helical" evidence="1">
    <location>
        <begin position="53"/>
        <end position="73"/>
    </location>
</feature>
<protein>
    <submittedName>
        <fullName evidence="3">Regulator of G-protein signaling 1</fullName>
    </submittedName>
</protein>
<dbReference type="InterPro" id="IPR016137">
    <property type="entry name" value="RGS"/>
</dbReference>
<evidence type="ECO:0000313" key="4">
    <source>
        <dbReference type="Proteomes" id="UP000241890"/>
    </source>
</evidence>
<name>A0A2R5GH44_9STRA</name>
<dbReference type="CDD" id="cd07440">
    <property type="entry name" value="RGS"/>
    <property type="match status" value="1"/>
</dbReference>
<dbReference type="PANTHER" id="PTHR10845">
    <property type="entry name" value="REGULATOR OF G PROTEIN SIGNALING"/>
    <property type="match status" value="1"/>
</dbReference>
<reference evidence="3 4" key="1">
    <citation type="submission" date="2017-12" db="EMBL/GenBank/DDBJ databases">
        <title>Sequencing, de novo assembly and annotation of complete genome of a new Thraustochytrid species, strain FCC1311.</title>
        <authorList>
            <person name="Sedici K."/>
            <person name="Godart F."/>
            <person name="Aiese Cigliano R."/>
            <person name="Sanseverino W."/>
            <person name="Barakat M."/>
            <person name="Ortet P."/>
            <person name="Marechal E."/>
            <person name="Cagnac O."/>
            <person name="Amato A."/>
        </authorList>
    </citation>
    <scope>NUCLEOTIDE SEQUENCE [LARGE SCALE GENOMIC DNA]</scope>
</reference>
<dbReference type="Proteomes" id="UP000241890">
    <property type="component" value="Unassembled WGS sequence"/>
</dbReference>
<dbReference type="InterPro" id="IPR036305">
    <property type="entry name" value="RGS_sf"/>
</dbReference>
<dbReference type="PROSITE" id="PS50132">
    <property type="entry name" value="RGS"/>
    <property type="match status" value="1"/>
</dbReference>
<gene>
    <name evidence="3" type="ORF">FCC1311_064322</name>
</gene>
<feature type="domain" description="RGS" evidence="2">
    <location>
        <begin position="372"/>
        <end position="504"/>
    </location>
</feature>
<dbReference type="AlphaFoldDB" id="A0A2R5GH44"/>
<feature type="transmembrane region" description="Helical" evidence="1">
    <location>
        <begin position="267"/>
        <end position="289"/>
    </location>
</feature>
<dbReference type="EMBL" id="BEYU01000073">
    <property type="protein sequence ID" value="GBG30212.1"/>
    <property type="molecule type" value="Genomic_DNA"/>
</dbReference>
<feature type="transmembrane region" description="Helical" evidence="1">
    <location>
        <begin position="224"/>
        <end position="247"/>
    </location>
</feature>
<dbReference type="Gene3D" id="1.10.167.10">
    <property type="entry name" value="Regulator of G-protein Signalling 4, domain 2"/>
    <property type="match status" value="1"/>
</dbReference>
<evidence type="ECO:0000256" key="1">
    <source>
        <dbReference type="SAM" id="Phobius"/>
    </source>
</evidence>
<keyword evidence="1" id="KW-1133">Transmembrane helix</keyword>
<comment type="caution">
    <text evidence="3">The sequence shown here is derived from an EMBL/GenBank/DDBJ whole genome shotgun (WGS) entry which is preliminary data.</text>
</comment>
<dbReference type="PANTHER" id="PTHR10845:SF192">
    <property type="entry name" value="DOUBLE HIT, ISOFORM B"/>
    <property type="match status" value="1"/>
</dbReference>
<dbReference type="InParanoid" id="A0A2R5GH44"/>
<keyword evidence="1" id="KW-0472">Membrane</keyword>
<keyword evidence="4" id="KW-1185">Reference proteome</keyword>
<feature type="transmembrane region" description="Helical" evidence="1">
    <location>
        <begin position="19"/>
        <end position="41"/>
    </location>
</feature>
<organism evidence="3 4">
    <name type="scientific">Hondaea fermentalgiana</name>
    <dbReference type="NCBI Taxonomy" id="2315210"/>
    <lineage>
        <taxon>Eukaryota</taxon>
        <taxon>Sar</taxon>
        <taxon>Stramenopiles</taxon>
        <taxon>Bigyra</taxon>
        <taxon>Labyrinthulomycetes</taxon>
        <taxon>Thraustochytrida</taxon>
        <taxon>Thraustochytriidae</taxon>
        <taxon>Hondaea</taxon>
    </lineage>
</organism>
<dbReference type="InterPro" id="IPR044926">
    <property type="entry name" value="RGS_subdomain_2"/>
</dbReference>
<dbReference type="PRINTS" id="PR01301">
    <property type="entry name" value="RGSPROTEIN"/>
</dbReference>
<feature type="transmembrane region" description="Helical" evidence="1">
    <location>
        <begin position="334"/>
        <end position="357"/>
    </location>
</feature>
<dbReference type="Pfam" id="PF00615">
    <property type="entry name" value="RGS"/>
    <property type="match status" value="1"/>
</dbReference>
<sequence>MSACEVYEDVIEFDASQQWLGLIIFVAEIVVIPITIVWWMTRSNHPLLAKRHFGLMVVSAFGILLQAIASGLTNYIGRDAFPCDLTLWLTLFYLPLACGPVATRLVLTTYRIRFGKLILEDVYEESEDFDPELYRTGSLAAVLRSFFRTLCSCTCESIHDINQMHTPNLMNQSNRRIYSRRLDLATVSPTAFQLSTATLDTTTSAGRPRRASRTQAIFFGKSNAFGIALQVLVTAITLFIGIGLSVAAETNFGFRGCYGCVVEGQPFVAYVSLGCLMLIIIAPTSIILWKTDDPIGIVHELRVVVILGLVVFIGTLLSIPDPGGVREHGKFDWLYIVALASFGVHLTQCVYPIFLTYRENSHKHGRRKDSTTLSMILESPGAKRIFQAYLAQEWSSENGVFLDAISRYRVRHNDLPTRDLVSRIVDIYATFIKDGSMLEVNLPSSIKSDLESKVLPLQALLESNAKELDIMPKPPLELFDRAYEEVYELVETDSFPRFQRSHLYKHAKASLSSRSEHSGP</sequence>